<dbReference type="CDD" id="cd07814">
    <property type="entry name" value="SRPBCC_CalC_Aha1-like"/>
    <property type="match status" value="1"/>
</dbReference>
<dbReference type="Gene3D" id="3.30.530.20">
    <property type="match status" value="1"/>
</dbReference>
<comment type="caution">
    <text evidence="3">The sequence shown here is derived from an EMBL/GenBank/DDBJ whole genome shotgun (WGS) entry which is preliminary data.</text>
</comment>
<sequence length="143" mass="16491">METQPLIVERTLNAPTSKVWEALTDNEKMKKWYFKLESFEPRVGFEFSFAGQGSTGEKYIHLCRVTSVEPEKKLSYTWRYEGFPGDSEVSFELFPEGDKTLVRITHTGLETMPQNGPDFAISSFSKGWNYILGESLKKFVEEQ</sequence>
<reference evidence="3 4" key="1">
    <citation type="submission" date="2020-09" db="EMBL/GenBank/DDBJ databases">
        <title>Novel species of Mucilaginibacter isolated from a glacier on the Tibetan Plateau.</title>
        <authorList>
            <person name="Liu Q."/>
            <person name="Xin Y.-H."/>
        </authorList>
    </citation>
    <scope>NUCLEOTIDE SEQUENCE [LARGE SCALE GENOMIC DNA]</scope>
    <source>
        <strain evidence="3 4">ZT4R22</strain>
    </source>
</reference>
<evidence type="ECO:0000313" key="3">
    <source>
        <dbReference type="EMBL" id="MBD1367181.1"/>
    </source>
</evidence>
<dbReference type="Pfam" id="PF08327">
    <property type="entry name" value="AHSA1"/>
    <property type="match status" value="1"/>
</dbReference>
<dbReference type="InterPro" id="IPR013538">
    <property type="entry name" value="ASHA1/2-like_C"/>
</dbReference>
<keyword evidence="4" id="KW-1185">Reference proteome</keyword>
<organism evidence="3 4">
    <name type="scientific">Mucilaginibacter pankratovii</name>
    <dbReference type="NCBI Taxonomy" id="2772110"/>
    <lineage>
        <taxon>Bacteria</taxon>
        <taxon>Pseudomonadati</taxon>
        <taxon>Bacteroidota</taxon>
        <taxon>Sphingobacteriia</taxon>
        <taxon>Sphingobacteriales</taxon>
        <taxon>Sphingobacteriaceae</taxon>
        <taxon>Mucilaginibacter</taxon>
    </lineage>
</organism>
<evidence type="ECO:0000256" key="1">
    <source>
        <dbReference type="ARBA" id="ARBA00006817"/>
    </source>
</evidence>
<dbReference type="InterPro" id="IPR023393">
    <property type="entry name" value="START-like_dom_sf"/>
</dbReference>
<evidence type="ECO:0000313" key="4">
    <source>
        <dbReference type="Proteomes" id="UP000606600"/>
    </source>
</evidence>
<comment type="similarity">
    <text evidence="1">Belongs to the AHA1 family.</text>
</comment>
<accession>A0ABR7WY17</accession>
<proteinExistence type="inferred from homology"/>
<name>A0ABR7WY17_9SPHI</name>
<feature type="domain" description="Activator of Hsp90 ATPase homologue 1/2-like C-terminal" evidence="2">
    <location>
        <begin position="13"/>
        <end position="141"/>
    </location>
</feature>
<dbReference type="RefSeq" id="WP_191191817.1">
    <property type="nucleotide sequence ID" value="NZ_JACWMY010000017.1"/>
</dbReference>
<protein>
    <submittedName>
        <fullName evidence="3">SRPBCC domain-containing protein</fullName>
    </submittedName>
</protein>
<dbReference type="EMBL" id="JACWMY010000017">
    <property type="protein sequence ID" value="MBD1367181.1"/>
    <property type="molecule type" value="Genomic_DNA"/>
</dbReference>
<dbReference type="SUPFAM" id="SSF55961">
    <property type="entry name" value="Bet v1-like"/>
    <property type="match status" value="1"/>
</dbReference>
<dbReference type="Proteomes" id="UP000606600">
    <property type="component" value="Unassembled WGS sequence"/>
</dbReference>
<gene>
    <name evidence="3" type="ORF">IDJ77_25440</name>
</gene>
<evidence type="ECO:0000259" key="2">
    <source>
        <dbReference type="Pfam" id="PF08327"/>
    </source>
</evidence>